<proteinExistence type="predicted"/>
<accession>A0A4Y2TD55</accession>
<evidence type="ECO:0000313" key="2">
    <source>
        <dbReference type="EMBL" id="GBN97920.1"/>
    </source>
</evidence>
<sequence length="251" mass="26937">MSGTDFRPPTMPESTCVCEESTLPTDPACSPVCRRTRAQVARRALISQQPLQSCNVVEIRSANAQHVSSSHTLDTFLAHMHDSIPSTASQNETIAMRESLPGICSANLVTNSFNADLDTAPNAISTAPNIPLSPDNAISSSIPGSLPNFALGSQPIICTDSLIVTIMMSELIDIVSSAPPDNTSTIEDYVYSPCDLFSISLSQDASSNQASNQDLHLKVSTQISSRKTQIIKQNSSHDKDHEEIYSGEADE</sequence>
<dbReference type="Proteomes" id="UP000499080">
    <property type="component" value="Unassembled WGS sequence"/>
</dbReference>
<feature type="region of interest" description="Disordered" evidence="1">
    <location>
        <begin position="228"/>
        <end position="251"/>
    </location>
</feature>
<keyword evidence="3" id="KW-1185">Reference proteome</keyword>
<dbReference type="AlphaFoldDB" id="A0A4Y2TD55"/>
<dbReference type="EMBL" id="BGPR01027432">
    <property type="protein sequence ID" value="GBN97920.1"/>
    <property type="molecule type" value="Genomic_DNA"/>
</dbReference>
<evidence type="ECO:0000313" key="3">
    <source>
        <dbReference type="Proteomes" id="UP000499080"/>
    </source>
</evidence>
<name>A0A4Y2TD55_ARAVE</name>
<organism evidence="2 3">
    <name type="scientific">Araneus ventricosus</name>
    <name type="common">Orbweaver spider</name>
    <name type="synonym">Epeira ventricosa</name>
    <dbReference type="NCBI Taxonomy" id="182803"/>
    <lineage>
        <taxon>Eukaryota</taxon>
        <taxon>Metazoa</taxon>
        <taxon>Ecdysozoa</taxon>
        <taxon>Arthropoda</taxon>
        <taxon>Chelicerata</taxon>
        <taxon>Arachnida</taxon>
        <taxon>Araneae</taxon>
        <taxon>Araneomorphae</taxon>
        <taxon>Entelegynae</taxon>
        <taxon>Araneoidea</taxon>
        <taxon>Araneidae</taxon>
        <taxon>Araneus</taxon>
    </lineage>
</organism>
<protein>
    <submittedName>
        <fullName evidence="2">Uncharacterized protein</fullName>
    </submittedName>
</protein>
<feature type="compositionally biased region" description="Basic and acidic residues" evidence="1">
    <location>
        <begin position="235"/>
        <end position="244"/>
    </location>
</feature>
<comment type="caution">
    <text evidence="2">The sequence shown here is derived from an EMBL/GenBank/DDBJ whole genome shotgun (WGS) entry which is preliminary data.</text>
</comment>
<feature type="non-terminal residue" evidence="2">
    <location>
        <position position="251"/>
    </location>
</feature>
<gene>
    <name evidence="2" type="ORF">AVEN_11186_1</name>
</gene>
<evidence type="ECO:0000256" key="1">
    <source>
        <dbReference type="SAM" id="MobiDB-lite"/>
    </source>
</evidence>
<reference evidence="2 3" key="1">
    <citation type="journal article" date="2019" name="Sci. Rep.">
        <title>Orb-weaving spider Araneus ventricosus genome elucidates the spidroin gene catalogue.</title>
        <authorList>
            <person name="Kono N."/>
            <person name="Nakamura H."/>
            <person name="Ohtoshi R."/>
            <person name="Moran D.A.P."/>
            <person name="Shinohara A."/>
            <person name="Yoshida Y."/>
            <person name="Fujiwara M."/>
            <person name="Mori M."/>
            <person name="Tomita M."/>
            <person name="Arakawa K."/>
        </authorList>
    </citation>
    <scope>NUCLEOTIDE SEQUENCE [LARGE SCALE GENOMIC DNA]</scope>
</reference>